<proteinExistence type="predicted"/>
<dbReference type="InterPro" id="IPR045951">
    <property type="entry name" value="DUF6371"/>
</dbReference>
<evidence type="ECO:0000313" key="3">
    <source>
        <dbReference type="EMBL" id="TYB80334.1"/>
    </source>
</evidence>
<reference evidence="3 4" key="1">
    <citation type="submission" date="2019-08" db="EMBL/GenBank/DDBJ databases">
        <title>Genomes of Antarctic Bizionia species.</title>
        <authorList>
            <person name="Bowman J.P."/>
        </authorList>
    </citation>
    <scope>NUCLEOTIDE SEQUENCE [LARGE SCALE GENOMIC DNA]</scope>
    <source>
        <strain evidence="3 4">HFD</strain>
    </source>
</reference>
<dbReference type="RefSeq" id="WP_148368225.1">
    <property type="nucleotide sequence ID" value="NZ_VSKM01000001.1"/>
</dbReference>
<evidence type="ECO:0008006" key="5">
    <source>
        <dbReference type="Google" id="ProtNLM"/>
    </source>
</evidence>
<organism evidence="3 4">
    <name type="scientific">Bizionia saleffrena</name>
    <dbReference type="NCBI Taxonomy" id="291189"/>
    <lineage>
        <taxon>Bacteria</taxon>
        <taxon>Pseudomonadati</taxon>
        <taxon>Bacteroidota</taxon>
        <taxon>Flavobacteriia</taxon>
        <taxon>Flavobacteriales</taxon>
        <taxon>Flavobacteriaceae</taxon>
        <taxon>Bizionia</taxon>
    </lineage>
</organism>
<keyword evidence="4" id="KW-1185">Reference proteome</keyword>
<gene>
    <name evidence="3" type="ORF">ES676_01310</name>
</gene>
<dbReference type="Pfam" id="PF21957">
    <property type="entry name" value="Zn_ribbon_16"/>
    <property type="match status" value="1"/>
</dbReference>
<dbReference type="Proteomes" id="UP000323324">
    <property type="component" value="Unassembled WGS sequence"/>
</dbReference>
<sequence>MKELRYTLEPYKGMKTRFRCPNCNKNNVFTKYIDLHTNEHLNDAVGCCNRLIKCGYHYKPKQYFQDNNISFKTSTGNNRINQFKPVPKTKTNFIDAELMQKSKVSKSQNNFVEFLSNIWNDETAQELVEKYNIGTSKFWNGATVFWQVDNNSRIRSGKIMLYNSINGKRIKEPYNYINWVHKALRLEPFNLEQCYFGEHLLKEDTSKPVAIVESEKTAILSSVFLPEFIWLACGSVNNLNEAKTRCLKGRNVVLFPDLNCFDLWNNQIQTLTKLATFRISTLLKDNATDEEIEQGLDLADYLINIKRSLEI</sequence>
<evidence type="ECO:0000259" key="1">
    <source>
        <dbReference type="Pfam" id="PF19898"/>
    </source>
</evidence>
<dbReference type="Pfam" id="PF19898">
    <property type="entry name" value="DUF6371"/>
    <property type="match status" value="1"/>
</dbReference>
<dbReference type="InterPro" id="IPR047731">
    <property type="entry name" value="Zinc_ribbon_put"/>
</dbReference>
<comment type="caution">
    <text evidence="3">The sequence shown here is derived from an EMBL/GenBank/DDBJ whole genome shotgun (WGS) entry which is preliminary data.</text>
</comment>
<name>A0A8H2LGX4_9FLAO</name>
<evidence type="ECO:0000259" key="2">
    <source>
        <dbReference type="Pfam" id="PF21957"/>
    </source>
</evidence>
<dbReference type="AlphaFoldDB" id="A0A8H2LGX4"/>
<protein>
    <recommendedName>
        <fullName evidence="5">Toprim domain-containing protein</fullName>
    </recommendedName>
</protein>
<evidence type="ECO:0000313" key="4">
    <source>
        <dbReference type="Proteomes" id="UP000323324"/>
    </source>
</evidence>
<dbReference type="NCBIfam" id="NF040506">
    <property type="entry name" value="PG0870_Nterm"/>
    <property type="match status" value="1"/>
</dbReference>
<accession>A0A8H2LGX4</accession>
<feature type="domain" description="DUF6371" evidence="1">
    <location>
        <begin position="109"/>
        <end position="258"/>
    </location>
</feature>
<dbReference type="EMBL" id="VSKM01000001">
    <property type="protein sequence ID" value="TYB80334.1"/>
    <property type="molecule type" value="Genomic_DNA"/>
</dbReference>
<feature type="domain" description="Zinc beta-ribbon finger putative" evidence="2">
    <location>
        <begin position="5"/>
        <end position="68"/>
    </location>
</feature>